<organism evidence="1 2">
    <name type="scientific">Fusarium keratoplasticum</name>
    <dbReference type="NCBI Taxonomy" id="1328300"/>
    <lineage>
        <taxon>Eukaryota</taxon>
        <taxon>Fungi</taxon>
        <taxon>Dikarya</taxon>
        <taxon>Ascomycota</taxon>
        <taxon>Pezizomycotina</taxon>
        <taxon>Sordariomycetes</taxon>
        <taxon>Hypocreomycetidae</taxon>
        <taxon>Hypocreales</taxon>
        <taxon>Nectriaceae</taxon>
        <taxon>Fusarium</taxon>
        <taxon>Fusarium solani species complex</taxon>
    </lineage>
</organism>
<proteinExistence type="predicted"/>
<comment type="caution">
    <text evidence="1">The sequence shown here is derived from an EMBL/GenBank/DDBJ whole genome shotgun (WGS) entry which is preliminary data.</text>
</comment>
<sequence length="200" mass="21920">MGSKEIKIKFTKEQIEKYNTQGFKLCFSAGVGAEPAFNVVAYADTIAGNVTISWVDRFKIAATKDKFSNGVKFNISTNPTGIKFGEVYTLPATWVDGTISSEKLPENSFKFLNDTASEASAVIFKTINGKDLPFYISSSPVDSKGNEVMSPKSIVALWFQKNAETGTMVSVIKGDLSIFDFSARDGIDLRWDGAHFVEPK</sequence>
<gene>
    <name evidence="1" type="ORF">NCS57_01406300</name>
</gene>
<dbReference type="Proteomes" id="UP001065298">
    <property type="component" value="Chromosome 12"/>
</dbReference>
<name>A0ACC0QG87_9HYPO</name>
<dbReference type="EMBL" id="CM046514">
    <property type="protein sequence ID" value="KAI8650718.1"/>
    <property type="molecule type" value="Genomic_DNA"/>
</dbReference>
<keyword evidence="2" id="KW-1185">Reference proteome</keyword>
<evidence type="ECO:0000313" key="1">
    <source>
        <dbReference type="EMBL" id="KAI8650718.1"/>
    </source>
</evidence>
<reference evidence="1" key="1">
    <citation type="submission" date="2022-06" db="EMBL/GenBank/DDBJ databases">
        <title>Fusarium solani species complex genomes reveal bases of compartmentalisation and animal pathogenesis.</title>
        <authorList>
            <person name="Tsai I.J."/>
        </authorList>
    </citation>
    <scope>NUCLEOTIDE SEQUENCE</scope>
    <source>
        <strain evidence="1">Fu6.1</strain>
    </source>
</reference>
<evidence type="ECO:0000313" key="2">
    <source>
        <dbReference type="Proteomes" id="UP001065298"/>
    </source>
</evidence>
<accession>A0ACC0QG87</accession>
<protein>
    <submittedName>
        <fullName evidence="1">Uncharacterized protein</fullName>
    </submittedName>
</protein>